<evidence type="ECO:0000313" key="4">
    <source>
        <dbReference type="Proteomes" id="UP000549394"/>
    </source>
</evidence>
<comment type="caution">
    <text evidence="3">The sequence shown here is derived from an EMBL/GenBank/DDBJ whole genome shotgun (WGS) entry which is preliminary data.</text>
</comment>
<gene>
    <name evidence="3" type="ORF">DGYR_LOCUS8213</name>
</gene>
<accession>A0A7I8VVS6</accession>
<organism evidence="3 4">
    <name type="scientific">Dimorphilus gyrociliatus</name>
    <dbReference type="NCBI Taxonomy" id="2664684"/>
    <lineage>
        <taxon>Eukaryota</taxon>
        <taxon>Metazoa</taxon>
        <taxon>Spiralia</taxon>
        <taxon>Lophotrochozoa</taxon>
        <taxon>Annelida</taxon>
        <taxon>Polychaeta</taxon>
        <taxon>Polychaeta incertae sedis</taxon>
        <taxon>Dinophilidae</taxon>
        <taxon>Dimorphilus</taxon>
    </lineage>
</organism>
<dbReference type="AlphaFoldDB" id="A0A7I8VVS6"/>
<feature type="signal peptide" evidence="2">
    <location>
        <begin position="1"/>
        <end position="17"/>
    </location>
</feature>
<feature type="chain" id="PRO_5029505494" evidence="2">
    <location>
        <begin position="18"/>
        <end position="101"/>
    </location>
</feature>
<feature type="compositionally biased region" description="Acidic residues" evidence="1">
    <location>
        <begin position="78"/>
        <end position="88"/>
    </location>
</feature>
<evidence type="ECO:0000256" key="1">
    <source>
        <dbReference type="SAM" id="MobiDB-lite"/>
    </source>
</evidence>
<feature type="region of interest" description="Disordered" evidence="1">
    <location>
        <begin position="59"/>
        <end position="90"/>
    </location>
</feature>
<evidence type="ECO:0000313" key="3">
    <source>
        <dbReference type="EMBL" id="CAD5120058.1"/>
    </source>
</evidence>
<protein>
    <submittedName>
        <fullName evidence="3">DgyrCDS8639</fullName>
    </submittedName>
</protein>
<dbReference type="Proteomes" id="UP000549394">
    <property type="component" value="Unassembled WGS sequence"/>
</dbReference>
<proteinExistence type="predicted"/>
<keyword evidence="4" id="KW-1185">Reference proteome</keyword>
<evidence type="ECO:0000256" key="2">
    <source>
        <dbReference type="SAM" id="SignalP"/>
    </source>
</evidence>
<dbReference type="EMBL" id="CAJFCJ010000012">
    <property type="protein sequence ID" value="CAD5120058.1"/>
    <property type="molecule type" value="Genomic_DNA"/>
</dbReference>
<keyword evidence="2" id="KW-0732">Signal</keyword>
<reference evidence="3 4" key="1">
    <citation type="submission" date="2020-08" db="EMBL/GenBank/DDBJ databases">
        <authorList>
            <person name="Hejnol A."/>
        </authorList>
    </citation>
    <scope>NUCLEOTIDE SEQUENCE [LARGE SCALE GENOMIC DNA]</scope>
</reference>
<sequence>MSSILLILSLYLVAVSALPKKLQCIQTKGEKTGENCCIRKNECGCGVFNCGTPRRQGNDFGSHSESYAKSQDEHSEDKEENQEEDLYDLWDPALFETGLEE</sequence>
<name>A0A7I8VVS6_9ANNE</name>
<feature type="compositionally biased region" description="Polar residues" evidence="1">
    <location>
        <begin position="59"/>
        <end position="69"/>
    </location>
</feature>